<dbReference type="SUPFAM" id="SSF55785">
    <property type="entry name" value="PYP-like sensor domain (PAS domain)"/>
    <property type="match status" value="1"/>
</dbReference>
<name>A5G9C9_GEOUR</name>
<dbReference type="Gene3D" id="6.10.340.10">
    <property type="match status" value="1"/>
</dbReference>
<keyword evidence="8" id="KW-0418">Kinase</keyword>
<keyword evidence="5" id="KW-0597">Phosphoprotein</keyword>
<evidence type="ECO:0000256" key="4">
    <source>
        <dbReference type="ARBA" id="ARBA00022475"/>
    </source>
</evidence>
<evidence type="ECO:0000259" key="15">
    <source>
        <dbReference type="PROSITE" id="PS50885"/>
    </source>
</evidence>
<evidence type="ECO:0000256" key="6">
    <source>
        <dbReference type="ARBA" id="ARBA00022679"/>
    </source>
</evidence>
<dbReference type="CDD" id="cd00130">
    <property type="entry name" value="PAS"/>
    <property type="match status" value="1"/>
</dbReference>
<dbReference type="SMART" id="SM00304">
    <property type="entry name" value="HAMP"/>
    <property type="match status" value="1"/>
</dbReference>
<keyword evidence="11 13" id="KW-0472">Membrane</keyword>
<protein>
    <recommendedName>
        <fullName evidence="3">histidine kinase</fullName>
        <ecNumber evidence="3">2.7.13.3</ecNumber>
    </recommendedName>
</protein>
<dbReference type="Pfam" id="PF00672">
    <property type="entry name" value="HAMP"/>
    <property type="match status" value="1"/>
</dbReference>
<dbReference type="InterPro" id="IPR000014">
    <property type="entry name" value="PAS"/>
</dbReference>
<dbReference type="GO" id="GO:0004673">
    <property type="term" value="F:protein histidine kinase activity"/>
    <property type="evidence" value="ECO:0007669"/>
    <property type="project" value="UniProtKB-EC"/>
</dbReference>
<sequence length="407" mass="46751">MSWFATMKLSAKFNLIMSSLLIVLFLAAAFFTYKREQLLIMKVAVDNARHIAKQIIETRDYISSVVRGEPEGNYALVPQVVATQVAKRMTTGSKYYVRQVSLRYRNPENRPDDYETEQLKKFAGKAIRESYSVVEVKGEQSFRYMQSMVAEKSCLECHGTYDQAPLFIRNRFPRGHYSYNYKLGEVIGAVSVTIPMAELYREIGTNLKVDLIYRGGIFFVIIVIMGALIRRNIINPIKMLSESITQVTRTGSFADRLPKKSDDEIGQLINSFNEMMAELERKIEQSRESEERYRKFIEIAKSAVVTFMHDGKIVIANQKAEELFGLPRQELLGEIVYNFFENSEMLREEVSDYLRTGEERKGAARTTMQKVRDVKGVSREVEVALSATQTEHRPMITAILRELTSNK</sequence>
<dbReference type="Pfam" id="PF11845">
    <property type="entry name" value="Tll0287-like"/>
    <property type="match status" value="1"/>
</dbReference>
<dbReference type="PANTHER" id="PTHR45528">
    <property type="entry name" value="SENSOR HISTIDINE KINASE CPXA"/>
    <property type="match status" value="1"/>
</dbReference>
<dbReference type="PROSITE" id="PS50885">
    <property type="entry name" value="HAMP"/>
    <property type="match status" value="1"/>
</dbReference>
<feature type="coiled-coil region" evidence="12">
    <location>
        <begin position="269"/>
        <end position="296"/>
    </location>
</feature>
<keyword evidence="4" id="KW-1003">Cell membrane</keyword>
<evidence type="ECO:0000259" key="14">
    <source>
        <dbReference type="PROSITE" id="PS50112"/>
    </source>
</evidence>
<evidence type="ECO:0000256" key="3">
    <source>
        <dbReference type="ARBA" id="ARBA00012438"/>
    </source>
</evidence>
<evidence type="ECO:0000256" key="12">
    <source>
        <dbReference type="SAM" id="Coils"/>
    </source>
</evidence>
<evidence type="ECO:0000256" key="7">
    <source>
        <dbReference type="ARBA" id="ARBA00022741"/>
    </source>
</evidence>
<dbReference type="PANTHER" id="PTHR45528:SF1">
    <property type="entry name" value="SENSOR HISTIDINE KINASE CPXA"/>
    <property type="match status" value="1"/>
</dbReference>
<evidence type="ECO:0000256" key="2">
    <source>
        <dbReference type="ARBA" id="ARBA00004651"/>
    </source>
</evidence>
<feature type="transmembrane region" description="Helical" evidence="13">
    <location>
        <begin position="211"/>
        <end position="229"/>
    </location>
</feature>
<dbReference type="GO" id="GO:0000160">
    <property type="term" value="P:phosphorelay signal transduction system"/>
    <property type="evidence" value="ECO:0007669"/>
    <property type="project" value="UniProtKB-KW"/>
</dbReference>
<dbReference type="InterPro" id="IPR003660">
    <property type="entry name" value="HAMP_dom"/>
</dbReference>
<dbReference type="SMART" id="SM00091">
    <property type="entry name" value="PAS"/>
    <property type="match status" value="1"/>
</dbReference>
<keyword evidence="12" id="KW-0175">Coiled coil</keyword>
<proteinExistence type="predicted"/>
<dbReference type="Pfam" id="PF00989">
    <property type="entry name" value="PAS"/>
    <property type="match status" value="1"/>
</dbReference>
<keyword evidence="13" id="KW-1133">Transmembrane helix</keyword>
<keyword evidence="7" id="KW-0547">Nucleotide-binding</keyword>
<comment type="catalytic activity">
    <reaction evidence="1">
        <text>ATP + protein L-histidine = ADP + protein N-phospho-L-histidine.</text>
        <dbReference type="EC" id="2.7.13.3"/>
    </reaction>
</comment>
<feature type="domain" description="PAS" evidence="14">
    <location>
        <begin position="289"/>
        <end position="340"/>
    </location>
</feature>
<evidence type="ECO:0000256" key="1">
    <source>
        <dbReference type="ARBA" id="ARBA00000085"/>
    </source>
</evidence>
<dbReference type="GO" id="GO:0005524">
    <property type="term" value="F:ATP binding"/>
    <property type="evidence" value="ECO:0007669"/>
    <property type="project" value="UniProtKB-KW"/>
</dbReference>
<dbReference type="Proteomes" id="UP000006695">
    <property type="component" value="Chromosome"/>
</dbReference>
<evidence type="ECO:0000256" key="13">
    <source>
        <dbReference type="SAM" id="Phobius"/>
    </source>
</evidence>
<feature type="domain" description="HAMP" evidence="15">
    <location>
        <begin position="231"/>
        <end position="284"/>
    </location>
</feature>
<dbReference type="OrthoDB" id="9797588at2"/>
<evidence type="ECO:0000313" key="16">
    <source>
        <dbReference type="EMBL" id="ABQ28397.1"/>
    </source>
</evidence>
<dbReference type="HOGENOM" id="CLU_658503_0_0_7"/>
<dbReference type="RefSeq" id="WP_011941027.1">
    <property type="nucleotide sequence ID" value="NC_009483.1"/>
</dbReference>
<dbReference type="SUPFAM" id="SSF158472">
    <property type="entry name" value="HAMP domain-like"/>
    <property type="match status" value="1"/>
</dbReference>
<dbReference type="InterPro" id="IPR021796">
    <property type="entry name" value="Tll0287-like_dom"/>
</dbReference>
<dbReference type="Gene3D" id="3.30.450.20">
    <property type="entry name" value="PAS domain"/>
    <property type="match status" value="1"/>
</dbReference>
<accession>A5G9C9</accession>
<dbReference type="InterPro" id="IPR035965">
    <property type="entry name" value="PAS-like_dom_sf"/>
</dbReference>
<dbReference type="NCBIfam" id="TIGR00229">
    <property type="entry name" value="sensory_box"/>
    <property type="match status" value="1"/>
</dbReference>
<comment type="subcellular location">
    <subcellularLocation>
        <location evidence="2">Cell membrane</location>
        <topology evidence="2">Multi-pass membrane protein</topology>
    </subcellularLocation>
</comment>
<keyword evidence="17" id="KW-1185">Reference proteome</keyword>
<keyword evidence="13" id="KW-0812">Transmembrane</keyword>
<dbReference type="InterPro" id="IPR013767">
    <property type="entry name" value="PAS_fold"/>
</dbReference>
<dbReference type="GO" id="GO:0005886">
    <property type="term" value="C:plasma membrane"/>
    <property type="evidence" value="ECO:0007669"/>
    <property type="project" value="UniProtKB-SubCell"/>
</dbReference>
<gene>
    <name evidence="16" type="ordered locus">Gura_4254</name>
</gene>
<evidence type="ECO:0000256" key="5">
    <source>
        <dbReference type="ARBA" id="ARBA00022553"/>
    </source>
</evidence>
<keyword evidence="9" id="KW-0067">ATP-binding</keyword>
<keyword evidence="6" id="KW-0808">Transferase</keyword>
<evidence type="ECO:0000256" key="9">
    <source>
        <dbReference type="ARBA" id="ARBA00022840"/>
    </source>
</evidence>
<dbReference type="CDD" id="cd06225">
    <property type="entry name" value="HAMP"/>
    <property type="match status" value="1"/>
</dbReference>
<dbReference type="AlphaFoldDB" id="A5G9C9"/>
<keyword evidence="10" id="KW-0902">Two-component regulatory system</keyword>
<dbReference type="GO" id="GO:0006355">
    <property type="term" value="P:regulation of DNA-templated transcription"/>
    <property type="evidence" value="ECO:0007669"/>
    <property type="project" value="InterPro"/>
</dbReference>
<evidence type="ECO:0000256" key="11">
    <source>
        <dbReference type="ARBA" id="ARBA00023136"/>
    </source>
</evidence>
<dbReference type="KEGG" id="gur:Gura_4254"/>
<evidence type="ECO:0000256" key="8">
    <source>
        <dbReference type="ARBA" id="ARBA00022777"/>
    </source>
</evidence>
<reference evidence="16 17" key="1">
    <citation type="submission" date="2007-05" db="EMBL/GenBank/DDBJ databases">
        <title>Complete sequence of Geobacter uraniireducens Rf4.</title>
        <authorList>
            <consortium name="US DOE Joint Genome Institute"/>
            <person name="Copeland A."/>
            <person name="Lucas S."/>
            <person name="Lapidus A."/>
            <person name="Barry K."/>
            <person name="Detter J.C."/>
            <person name="Glavina del Rio T."/>
            <person name="Hammon N."/>
            <person name="Israni S."/>
            <person name="Dalin E."/>
            <person name="Tice H."/>
            <person name="Pitluck S."/>
            <person name="Chertkov O."/>
            <person name="Brettin T."/>
            <person name="Bruce D."/>
            <person name="Han C."/>
            <person name="Schmutz J."/>
            <person name="Larimer F."/>
            <person name="Land M."/>
            <person name="Hauser L."/>
            <person name="Kyrpides N."/>
            <person name="Mikhailova N."/>
            <person name="Shelobolina E."/>
            <person name="Aklujkar M."/>
            <person name="Lovley D."/>
            <person name="Richardson P."/>
        </authorList>
    </citation>
    <scope>NUCLEOTIDE SEQUENCE [LARGE SCALE GENOMIC DNA]</scope>
    <source>
        <strain evidence="17">ATCC BAA-1134 / JCM 13001 / Rf4</strain>
    </source>
</reference>
<organism evidence="16 17">
    <name type="scientific">Geotalea uraniireducens (strain Rf4)</name>
    <name type="common">Geobacter uraniireducens</name>
    <dbReference type="NCBI Taxonomy" id="351605"/>
    <lineage>
        <taxon>Bacteria</taxon>
        <taxon>Pseudomonadati</taxon>
        <taxon>Thermodesulfobacteriota</taxon>
        <taxon>Desulfuromonadia</taxon>
        <taxon>Geobacterales</taxon>
        <taxon>Geobacteraceae</taxon>
        <taxon>Geotalea</taxon>
    </lineage>
</organism>
<evidence type="ECO:0000313" key="17">
    <source>
        <dbReference type="Proteomes" id="UP000006695"/>
    </source>
</evidence>
<dbReference type="InterPro" id="IPR050398">
    <property type="entry name" value="HssS/ArlS-like"/>
</dbReference>
<dbReference type="PROSITE" id="PS50112">
    <property type="entry name" value="PAS"/>
    <property type="match status" value="1"/>
</dbReference>
<dbReference type="EMBL" id="CP000698">
    <property type="protein sequence ID" value="ABQ28397.1"/>
    <property type="molecule type" value="Genomic_DNA"/>
</dbReference>
<feature type="transmembrane region" description="Helical" evidence="13">
    <location>
        <begin position="15"/>
        <end position="33"/>
    </location>
</feature>
<evidence type="ECO:0000256" key="10">
    <source>
        <dbReference type="ARBA" id="ARBA00023012"/>
    </source>
</evidence>
<dbReference type="EC" id="2.7.13.3" evidence="3"/>
<dbReference type="STRING" id="351605.Gura_4254"/>